<sequence length="96" mass="10555">MADSAGGLSKGCEREGHGKNSVKITHTHGKRGNNDGPKRTNLNDFKGSKRELHAKLKLEIAYVSQNKCPTVESAYWKKALKDLKKSMLDDLAVSES</sequence>
<keyword evidence="3" id="KW-1185">Reference proteome</keyword>
<reference evidence="2 3" key="1">
    <citation type="submission" date="2019-09" db="EMBL/GenBank/DDBJ databases">
        <authorList>
            <person name="Ou C."/>
        </authorList>
    </citation>
    <scope>NUCLEOTIDE SEQUENCE [LARGE SCALE GENOMIC DNA]</scope>
    <source>
        <strain evidence="2">S2</strain>
        <tissue evidence="2">Leaf</tissue>
    </source>
</reference>
<dbReference type="Proteomes" id="UP000327157">
    <property type="component" value="Chromosome 7"/>
</dbReference>
<name>A0A5N5EXQ9_9ROSA</name>
<evidence type="ECO:0000313" key="3">
    <source>
        <dbReference type="Proteomes" id="UP000327157"/>
    </source>
</evidence>
<accession>A0A5N5EXQ9</accession>
<comment type="caution">
    <text evidence="2">The sequence shown here is derived from an EMBL/GenBank/DDBJ whole genome shotgun (WGS) entry which is preliminary data.</text>
</comment>
<evidence type="ECO:0000256" key="1">
    <source>
        <dbReference type="SAM" id="MobiDB-lite"/>
    </source>
</evidence>
<feature type="region of interest" description="Disordered" evidence="1">
    <location>
        <begin position="1"/>
        <end position="47"/>
    </location>
</feature>
<proteinExistence type="predicted"/>
<organism evidence="2 3">
    <name type="scientific">Pyrus ussuriensis x Pyrus communis</name>
    <dbReference type="NCBI Taxonomy" id="2448454"/>
    <lineage>
        <taxon>Eukaryota</taxon>
        <taxon>Viridiplantae</taxon>
        <taxon>Streptophyta</taxon>
        <taxon>Embryophyta</taxon>
        <taxon>Tracheophyta</taxon>
        <taxon>Spermatophyta</taxon>
        <taxon>Magnoliopsida</taxon>
        <taxon>eudicotyledons</taxon>
        <taxon>Gunneridae</taxon>
        <taxon>Pentapetalae</taxon>
        <taxon>rosids</taxon>
        <taxon>fabids</taxon>
        <taxon>Rosales</taxon>
        <taxon>Rosaceae</taxon>
        <taxon>Amygdaloideae</taxon>
        <taxon>Maleae</taxon>
        <taxon>Pyrus</taxon>
    </lineage>
</organism>
<reference evidence="2 3" key="3">
    <citation type="submission" date="2019-11" db="EMBL/GenBank/DDBJ databases">
        <title>A de novo genome assembly of a pear dwarfing rootstock.</title>
        <authorList>
            <person name="Wang F."/>
            <person name="Wang J."/>
            <person name="Li S."/>
            <person name="Zhang Y."/>
            <person name="Fang M."/>
            <person name="Ma L."/>
            <person name="Zhao Y."/>
            <person name="Jiang S."/>
        </authorList>
    </citation>
    <scope>NUCLEOTIDE SEQUENCE [LARGE SCALE GENOMIC DNA]</scope>
    <source>
        <strain evidence="2">S2</strain>
        <tissue evidence="2">Leaf</tissue>
    </source>
</reference>
<evidence type="ECO:0000313" key="2">
    <source>
        <dbReference type="EMBL" id="KAB2595515.1"/>
    </source>
</evidence>
<dbReference type="EMBL" id="SMOL01000781">
    <property type="protein sequence ID" value="KAB2595515.1"/>
    <property type="molecule type" value="Genomic_DNA"/>
</dbReference>
<protein>
    <submittedName>
        <fullName evidence="2">Uncharacterized protein</fullName>
    </submittedName>
</protein>
<gene>
    <name evidence="2" type="ORF">D8674_030965</name>
</gene>
<dbReference type="AlphaFoldDB" id="A0A5N5EXQ9"/>
<reference evidence="3" key="2">
    <citation type="submission" date="2019-10" db="EMBL/GenBank/DDBJ databases">
        <title>A de novo genome assembly of a pear dwarfing rootstock.</title>
        <authorList>
            <person name="Wang F."/>
            <person name="Wang J."/>
            <person name="Li S."/>
            <person name="Zhang Y."/>
            <person name="Fang M."/>
            <person name="Ma L."/>
            <person name="Zhao Y."/>
            <person name="Jiang S."/>
        </authorList>
    </citation>
    <scope>NUCLEOTIDE SEQUENCE [LARGE SCALE GENOMIC DNA]</scope>
</reference>